<dbReference type="InterPro" id="IPR005691">
    <property type="entry name" value="Tic20"/>
</dbReference>
<evidence type="ECO:0000256" key="3">
    <source>
        <dbReference type="ARBA" id="ARBA00022692"/>
    </source>
</evidence>
<evidence type="ECO:0000313" key="7">
    <source>
        <dbReference type="EMBL" id="HFM99000.1"/>
    </source>
</evidence>
<evidence type="ECO:0000256" key="1">
    <source>
        <dbReference type="ARBA" id="ARBA00004141"/>
    </source>
</evidence>
<keyword evidence="3 6" id="KW-0812">Transmembrane</keyword>
<comment type="caution">
    <text evidence="7">The sequence shown here is derived from an EMBL/GenBank/DDBJ whole genome shotgun (WGS) entry which is preliminary data.</text>
</comment>
<dbReference type="AlphaFoldDB" id="A0A7C3PIP9"/>
<comment type="similarity">
    <text evidence="2">Belongs to the Tic20 family.</text>
</comment>
<keyword evidence="4 6" id="KW-1133">Transmembrane helix</keyword>
<dbReference type="EMBL" id="DSRU01000220">
    <property type="protein sequence ID" value="HFM99000.1"/>
    <property type="molecule type" value="Genomic_DNA"/>
</dbReference>
<feature type="transmembrane region" description="Helical" evidence="6">
    <location>
        <begin position="21"/>
        <end position="44"/>
    </location>
</feature>
<protein>
    <submittedName>
        <fullName evidence="7">Uncharacterized protein</fullName>
    </submittedName>
</protein>
<evidence type="ECO:0000256" key="6">
    <source>
        <dbReference type="SAM" id="Phobius"/>
    </source>
</evidence>
<evidence type="ECO:0000256" key="5">
    <source>
        <dbReference type="ARBA" id="ARBA00023136"/>
    </source>
</evidence>
<accession>A0A7C3PIP9</accession>
<dbReference type="PANTHER" id="PTHR33510">
    <property type="entry name" value="PROTEIN TIC 20-II, CHLOROPLASTIC"/>
    <property type="match status" value="1"/>
</dbReference>
<feature type="transmembrane region" description="Helical" evidence="6">
    <location>
        <begin position="128"/>
        <end position="150"/>
    </location>
</feature>
<organism evidence="7">
    <name type="scientific">Oscillatoriales cyanobacterium SpSt-418</name>
    <dbReference type="NCBI Taxonomy" id="2282169"/>
    <lineage>
        <taxon>Bacteria</taxon>
        <taxon>Bacillati</taxon>
        <taxon>Cyanobacteriota</taxon>
        <taxon>Cyanophyceae</taxon>
        <taxon>Oscillatoriophycideae</taxon>
        <taxon>Oscillatoriales</taxon>
    </lineage>
</organism>
<name>A0A7C3PIP9_9CYAN</name>
<dbReference type="Pfam" id="PF16166">
    <property type="entry name" value="TIC20"/>
    <property type="match status" value="1"/>
</dbReference>
<evidence type="ECO:0000256" key="2">
    <source>
        <dbReference type="ARBA" id="ARBA00009596"/>
    </source>
</evidence>
<sequence>MTWRGSTTALDRLYAALPYSLPLIEGLSFGALLIGVFPLLGVILVPLVPFLTAYGFLNQLFGSYTGLIIFFALYLLVVRNQKISHFIRFNTMQALLIGIAASLIRIVLELLGLTQGLVAPGALPLPLTILYSLIFIGILVASIFSIVQIVRGRYAELPYISEAAYAQTRF</sequence>
<feature type="transmembrane region" description="Helical" evidence="6">
    <location>
        <begin position="89"/>
        <end position="108"/>
    </location>
</feature>
<keyword evidence="5 6" id="KW-0472">Membrane</keyword>
<feature type="transmembrane region" description="Helical" evidence="6">
    <location>
        <begin position="56"/>
        <end position="77"/>
    </location>
</feature>
<gene>
    <name evidence="7" type="ORF">ENR64_14835</name>
</gene>
<dbReference type="GO" id="GO:0016020">
    <property type="term" value="C:membrane"/>
    <property type="evidence" value="ECO:0007669"/>
    <property type="project" value="UniProtKB-SubCell"/>
</dbReference>
<comment type="subcellular location">
    <subcellularLocation>
        <location evidence="1">Membrane</location>
        <topology evidence="1">Multi-pass membrane protein</topology>
    </subcellularLocation>
</comment>
<evidence type="ECO:0000256" key="4">
    <source>
        <dbReference type="ARBA" id="ARBA00022989"/>
    </source>
</evidence>
<reference evidence="7" key="1">
    <citation type="journal article" date="2020" name="mSystems">
        <title>Genome- and Community-Level Interaction Insights into Carbon Utilization and Element Cycling Functions of Hydrothermarchaeota in Hydrothermal Sediment.</title>
        <authorList>
            <person name="Zhou Z."/>
            <person name="Liu Y."/>
            <person name="Xu W."/>
            <person name="Pan J."/>
            <person name="Luo Z.H."/>
            <person name="Li M."/>
        </authorList>
    </citation>
    <scope>NUCLEOTIDE SEQUENCE [LARGE SCALE GENOMIC DNA]</scope>
    <source>
        <strain evidence="7">SpSt-418</strain>
    </source>
</reference>
<dbReference type="PANTHER" id="PTHR33510:SF5">
    <property type="entry name" value="PROTEIN TIC 20-II, CHLOROPLASTIC"/>
    <property type="match status" value="1"/>
</dbReference>
<proteinExistence type="inferred from homology"/>